<organism evidence="2 3">
    <name type="scientific">Kolteria novifilia</name>
    <dbReference type="NCBI Taxonomy" id="2527975"/>
    <lineage>
        <taxon>Bacteria</taxon>
        <taxon>Pseudomonadati</taxon>
        <taxon>Planctomycetota</taxon>
        <taxon>Planctomycetia</taxon>
        <taxon>Kolteriales</taxon>
        <taxon>Kolteriaceae</taxon>
        <taxon>Kolteria</taxon>
    </lineage>
</organism>
<dbReference type="EMBL" id="CP036279">
    <property type="protein sequence ID" value="QDU64427.1"/>
    <property type="molecule type" value="Genomic_DNA"/>
</dbReference>
<accession>A0A518BBV0</accession>
<dbReference type="RefSeq" id="WP_145262631.1">
    <property type="nucleotide sequence ID" value="NZ_CP036279.1"/>
</dbReference>
<dbReference type="OrthoDB" id="261104at2"/>
<keyword evidence="1" id="KW-1133">Transmembrane helix</keyword>
<keyword evidence="1" id="KW-0812">Transmembrane</keyword>
<protein>
    <submittedName>
        <fullName evidence="2">Uncharacterized protein</fullName>
    </submittedName>
</protein>
<dbReference type="KEGG" id="knv:Pan216_53170"/>
<keyword evidence="1" id="KW-0472">Membrane</keyword>
<dbReference type="Proteomes" id="UP000317093">
    <property type="component" value="Chromosome"/>
</dbReference>
<evidence type="ECO:0000256" key="1">
    <source>
        <dbReference type="SAM" id="Phobius"/>
    </source>
</evidence>
<proteinExistence type="predicted"/>
<evidence type="ECO:0000313" key="3">
    <source>
        <dbReference type="Proteomes" id="UP000317093"/>
    </source>
</evidence>
<dbReference type="AlphaFoldDB" id="A0A518BBV0"/>
<keyword evidence="3" id="KW-1185">Reference proteome</keyword>
<evidence type="ECO:0000313" key="2">
    <source>
        <dbReference type="EMBL" id="QDU64427.1"/>
    </source>
</evidence>
<name>A0A518BBV0_9BACT</name>
<sequence>MPQPWARWAIVVFWVMMTVWLFNRDVMPRLGFGDFDYRTVLTTRAVAEPTHWLVEMDGDHIGSVTNVISPKPDGSYGMKSRTSLSTSIFGDEQAETQLLIESTFNVSSLGRLRSVEIDLEVEGTQLRVSIYGQVKGNEIVFRTTGLPTFSDEVSMPIDPESLMFDPFGQVHSWPNLRIGKTWVTRTVNPMSALMGTGTLLGGSGPSIDVVTNEVVKVDDLHWGDHLIRCFLIEHRHGPMAAQSWARTSDGKVFQHKLAIAGGLTLRLDPVMHELE</sequence>
<feature type="transmembrane region" description="Helical" evidence="1">
    <location>
        <begin position="6"/>
        <end position="23"/>
    </location>
</feature>
<gene>
    <name evidence="2" type="ORF">Pan216_53170</name>
</gene>
<reference evidence="2 3" key="1">
    <citation type="submission" date="2019-02" db="EMBL/GenBank/DDBJ databases">
        <title>Deep-cultivation of Planctomycetes and their phenomic and genomic characterization uncovers novel biology.</title>
        <authorList>
            <person name="Wiegand S."/>
            <person name="Jogler M."/>
            <person name="Boedeker C."/>
            <person name="Pinto D."/>
            <person name="Vollmers J."/>
            <person name="Rivas-Marin E."/>
            <person name="Kohn T."/>
            <person name="Peeters S.H."/>
            <person name="Heuer A."/>
            <person name="Rast P."/>
            <person name="Oberbeckmann S."/>
            <person name="Bunk B."/>
            <person name="Jeske O."/>
            <person name="Meyerdierks A."/>
            <person name="Storesund J.E."/>
            <person name="Kallscheuer N."/>
            <person name="Luecker S."/>
            <person name="Lage O.M."/>
            <person name="Pohl T."/>
            <person name="Merkel B.J."/>
            <person name="Hornburger P."/>
            <person name="Mueller R.-W."/>
            <person name="Bruemmer F."/>
            <person name="Labrenz M."/>
            <person name="Spormann A.M."/>
            <person name="Op den Camp H."/>
            <person name="Overmann J."/>
            <person name="Amann R."/>
            <person name="Jetten M.S.M."/>
            <person name="Mascher T."/>
            <person name="Medema M.H."/>
            <person name="Devos D.P."/>
            <person name="Kaster A.-K."/>
            <person name="Ovreas L."/>
            <person name="Rohde M."/>
            <person name="Galperin M.Y."/>
            <person name="Jogler C."/>
        </authorList>
    </citation>
    <scope>NUCLEOTIDE SEQUENCE [LARGE SCALE GENOMIC DNA]</scope>
    <source>
        <strain evidence="2 3">Pan216</strain>
    </source>
</reference>